<keyword evidence="8 9" id="KW-0472">Membrane</keyword>
<keyword evidence="12" id="KW-1185">Reference proteome</keyword>
<sequence length="227" mass="25370">MANPLDTDAGSELFSSYEAEFKLVQADLTQKLDQIPELSGEPRKAAISQGERALEEADELLGAMRLEKANIPSASRTKINQRFRNFETDVDKYRRKLRSLADDRAALFGSRYTDNPAGGPDAQTEQRQQLLSGTDRLDRSTQRLRNSQALANETEAIGASTLADLHVQRERISHTGNILLESEGYVDRSVKTLRGMARRMATNRVITIAIITVLVLLIFAVIYSKFK</sequence>
<evidence type="ECO:0000313" key="11">
    <source>
        <dbReference type="EMBL" id="KAK8129627.1"/>
    </source>
</evidence>
<feature type="domain" description="T-SNARE coiled-coil homology" evidence="10">
    <location>
        <begin position="129"/>
        <end position="196"/>
    </location>
</feature>
<dbReference type="GO" id="GO:0005829">
    <property type="term" value="C:cytosol"/>
    <property type="evidence" value="ECO:0007669"/>
    <property type="project" value="GOC"/>
</dbReference>
<evidence type="ECO:0000256" key="1">
    <source>
        <dbReference type="ARBA" id="ARBA00004211"/>
    </source>
</evidence>
<reference evidence="11 12" key="1">
    <citation type="submission" date="2023-01" db="EMBL/GenBank/DDBJ databases">
        <title>Analysis of 21 Apiospora genomes using comparative genomics revels a genus with tremendous synthesis potential of carbohydrate active enzymes and secondary metabolites.</title>
        <authorList>
            <person name="Sorensen T."/>
        </authorList>
    </citation>
    <scope>NUCLEOTIDE SEQUENCE [LARGE SCALE GENOMIC DNA]</scope>
    <source>
        <strain evidence="11 12">CBS 117206</strain>
    </source>
</reference>
<dbReference type="PANTHER" id="PTHR21230">
    <property type="entry name" value="VESICLE TRANSPORT V-SNARE PROTEIN VTI1-RELATED"/>
    <property type="match status" value="1"/>
</dbReference>
<keyword evidence="5" id="KW-0653">Protein transport</keyword>
<dbReference type="FunFam" id="1.20.58.400:FF:000002">
    <property type="entry name" value="Vesicle transport v-SNARE protein"/>
    <property type="match status" value="1"/>
</dbReference>
<dbReference type="GO" id="GO:0006891">
    <property type="term" value="P:intra-Golgi vesicle-mediated transport"/>
    <property type="evidence" value="ECO:0007669"/>
    <property type="project" value="TreeGrafter"/>
</dbReference>
<name>A0AAW0R6Y3_9PEZI</name>
<dbReference type="Gene3D" id="1.20.58.400">
    <property type="entry name" value="t-snare proteins"/>
    <property type="match status" value="1"/>
</dbReference>
<keyword evidence="4 9" id="KW-0812">Transmembrane</keyword>
<feature type="transmembrane region" description="Helical" evidence="9">
    <location>
        <begin position="201"/>
        <end position="223"/>
    </location>
</feature>
<dbReference type="GO" id="GO:0000149">
    <property type="term" value="F:SNARE binding"/>
    <property type="evidence" value="ECO:0007669"/>
    <property type="project" value="TreeGrafter"/>
</dbReference>
<dbReference type="GO" id="GO:0016236">
    <property type="term" value="P:macroautophagy"/>
    <property type="evidence" value="ECO:0007669"/>
    <property type="project" value="TreeGrafter"/>
</dbReference>
<evidence type="ECO:0000256" key="3">
    <source>
        <dbReference type="ARBA" id="ARBA00022448"/>
    </source>
</evidence>
<comment type="caution">
    <text evidence="11">The sequence shown here is derived from an EMBL/GenBank/DDBJ whole genome shotgun (WGS) entry which is preliminary data.</text>
</comment>
<protein>
    <recommendedName>
        <fullName evidence="10">t-SNARE coiled-coil homology domain-containing protein</fullName>
    </recommendedName>
</protein>
<dbReference type="FunFam" id="1.20.5.110:FF:000002">
    <property type="entry name" value="Vesicle transport through interaction with t-SNAREsB"/>
    <property type="match status" value="1"/>
</dbReference>
<dbReference type="GO" id="GO:0012507">
    <property type="term" value="C:ER to Golgi transport vesicle membrane"/>
    <property type="evidence" value="ECO:0007669"/>
    <property type="project" value="TreeGrafter"/>
</dbReference>
<dbReference type="GO" id="GO:0005484">
    <property type="term" value="F:SNAP receptor activity"/>
    <property type="evidence" value="ECO:0007669"/>
    <property type="project" value="TreeGrafter"/>
</dbReference>
<dbReference type="GO" id="GO:0031201">
    <property type="term" value="C:SNARE complex"/>
    <property type="evidence" value="ECO:0007669"/>
    <property type="project" value="TreeGrafter"/>
</dbReference>
<keyword evidence="3" id="KW-0813">Transport</keyword>
<dbReference type="GO" id="GO:0006886">
    <property type="term" value="P:intracellular protein transport"/>
    <property type="evidence" value="ECO:0007669"/>
    <property type="project" value="InterPro"/>
</dbReference>
<evidence type="ECO:0000259" key="10">
    <source>
        <dbReference type="SMART" id="SM00397"/>
    </source>
</evidence>
<dbReference type="InterPro" id="IPR010989">
    <property type="entry name" value="SNARE"/>
</dbReference>
<dbReference type="InterPro" id="IPR007705">
    <property type="entry name" value="Vesicle_trsprt_v-SNARE_N"/>
</dbReference>
<evidence type="ECO:0000256" key="4">
    <source>
        <dbReference type="ARBA" id="ARBA00022692"/>
    </source>
</evidence>
<evidence type="ECO:0000256" key="9">
    <source>
        <dbReference type="SAM" id="Phobius"/>
    </source>
</evidence>
<comment type="similarity">
    <text evidence="2">Belongs to the VTI1 family.</text>
</comment>
<dbReference type="GO" id="GO:0005789">
    <property type="term" value="C:endoplasmic reticulum membrane"/>
    <property type="evidence" value="ECO:0007669"/>
    <property type="project" value="TreeGrafter"/>
</dbReference>
<dbReference type="GO" id="GO:0005794">
    <property type="term" value="C:Golgi apparatus"/>
    <property type="evidence" value="ECO:0007669"/>
    <property type="project" value="TreeGrafter"/>
</dbReference>
<organism evidence="11 12">
    <name type="scientific">Apiospora kogelbergensis</name>
    <dbReference type="NCBI Taxonomy" id="1337665"/>
    <lineage>
        <taxon>Eukaryota</taxon>
        <taxon>Fungi</taxon>
        <taxon>Dikarya</taxon>
        <taxon>Ascomycota</taxon>
        <taxon>Pezizomycotina</taxon>
        <taxon>Sordariomycetes</taxon>
        <taxon>Xylariomycetidae</taxon>
        <taxon>Amphisphaeriales</taxon>
        <taxon>Apiosporaceae</taxon>
        <taxon>Apiospora</taxon>
    </lineage>
</organism>
<dbReference type="GO" id="GO:0006896">
    <property type="term" value="P:Golgi to vacuole transport"/>
    <property type="evidence" value="ECO:0007669"/>
    <property type="project" value="TreeGrafter"/>
</dbReference>
<evidence type="ECO:0000256" key="7">
    <source>
        <dbReference type="ARBA" id="ARBA00023054"/>
    </source>
</evidence>
<dbReference type="InterPro" id="IPR038407">
    <property type="entry name" value="v-SNARE_N_sf"/>
</dbReference>
<dbReference type="GO" id="GO:0042147">
    <property type="term" value="P:retrograde transport, endosome to Golgi"/>
    <property type="evidence" value="ECO:0007669"/>
    <property type="project" value="TreeGrafter"/>
</dbReference>
<dbReference type="CDD" id="cd15862">
    <property type="entry name" value="SNARE_Vti1"/>
    <property type="match status" value="1"/>
</dbReference>
<keyword evidence="7" id="KW-0175">Coiled coil</keyword>
<keyword evidence="6 9" id="KW-1133">Transmembrane helix</keyword>
<comment type="subcellular location">
    <subcellularLocation>
        <location evidence="1">Membrane</location>
        <topology evidence="1">Single-pass type IV membrane protein</topology>
    </subcellularLocation>
</comment>
<dbReference type="Pfam" id="PF12352">
    <property type="entry name" value="V-SNARE_C"/>
    <property type="match status" value="1"/>
</dbReference>
<evidence type="ECO:0000313" key="12">
    <source>
        <dbReference type="Proteomes" id="UP001392437"/>
    </source>
</evidence>
<dbReference type="EMBL" id="JAQQWP010000002">
    <property type="protein sequence ID" value="KAK8129627.1"/>
    <property type="molecule type" value="Genomic_DNA"/>
</dbReference>
<dbReference type="AlphaFoldDB" id="A0AAW0R6Y3"/>
<dbReference type="GO" id="GO:0048280">
    <property type="term" value="P:vesicle fusion with Golgi apparatus"/>
    <property type="evidence" value="ECO:0007669"/>
    <property type="project" value="TreeGrafter"/>
</dbReference>
<dbReference type="InterPro" id="IPR000727">
    <property type="entry name" value="T_SNARE_dom"/>
</dbReference>
<evidence type="ECO:0000256" key="6">
    <source>
        <dbReference type="ARBA" id="ARBA00022989"/>
    </source>
</evidence>
<dbReference type="SMART" id="SM00397">
    <property type="entry name" value="t_SNARE"/>
    <property type="match status" value="1"/>
</dbReference>
<accession>A0AAW0R6Y3</accession>
<evidence type="ECO:0000256" key="5">
    <source>
        <dbReference type="ARBA" id="ARBA00022927"/>
    </source>
</evidence>
<dbReference type="SUPFAM" id="SSF47661">
    <property type="entry name" value="t-snare proteins"/>
    <property type="match status" value="1"/>
</dbReference>
<dbReference type="GO" id="GO:0031902">
    <property type="term" value="C:late endosome membrane"/>
    <property type="evidence" value="ECO:0007669"/>
    <property type="project" value="TreeGrafter"/>
</dbReference>
<dbReference type="PANTHER" id="PTHR21230:SF26">
    <property type="entry name" value="VESICLE TRANSPORT THROUGH INTERACTION WITH T-SNARES HOMOLOG 1A"/>
    <property type="match status" value="1"/>
</dbReference>
<dbReference type="Proteomes" id="UP001392437">
    <property type="component" value="Unassembled WGS sequence"/>
</dbReference>
<dbReference type="SUPFAM" id="SSF58038">
    <property type="entry name" value="SNARE fusion complex"/>
    <property type="match status" value="1"/>
</dbReference>
<gene>
    <name evidence="11" type="ORF">PG999_002007</name>
</gene>
<proteinExistence type="inferred from homology"/>
<evidence type="ECO:0000256" key="8">
    <source>
        <dbReference type="ARBA" id="ARBA00023136"/>
    </source>
</evidence>
<dbReference type="Pfam" id="PF05008">
    <property type="entry name" value="V-SNARE"/>
    <property type="match status" value="1"/>
</dbReference>
<evidence type="ECO:0000256" key="2">
    <source>
        <dbReference type="ARBA" id="ARBA00006108"/>
    </source>
</evidence>
<dbReference type="Gene3D" id="1.20.5.110">
    <property type="match status" value="1"/>
</dbReference>